<keyword evidence="5 9" id="KW-1133">Transmembrane helix</keyword>
<dbReference type="Gene3D" id="1.10.3730.20">
    <property type="match status" value="1"/>
</dbReference>
<dbReference type="Proteomes" id="UP001214757">
    <property type="component" value="Unassembled WGS sequence"/>
</dbReference>
<dbReference type="InterPro" id="IPR037185">
    <property type="entry name" value="EmrE-like"/>
</dbReference>
<keyword evidence="3" id="KW-1003">Cell membrane</keyword>
<keyword evidence="2" id="KW-0813">Transport</keyword>
<dbReference type="Pfam" id="PF00893">
    <property type="entry name" value="Multi_Drug_Res"/>
    <property type="match status" value="1"/>
</dbReference>
<reference evidence="10 11" key="1">
    <citation type="submission" date="2023-02" db="EMBL/GenBank/DDBJ databases">
        <title>Entomopathogenic bacteria.</title>
        <authorList>
            <person name="Machado R.A."/>
        </authorList>
    </citation>
    <scope>NUCLEOTIDE SEQUENCE [LARGE SCALE GENOMIC DNA]</scope>
    <source>
        <strain evidence="10 11">XENO-7</strain>
    </source>
</reference>
<dbReference type="PANTHER" id="PTHR30561:SF1">
    <property type="entry name" value="MULTIDRUG TRANSPORTER EMRE"/>
    <property type="match status" value="1"/>
</dbReference>
<evidence type="ECO:0000256" key="5">
    <source>
        <dbReference type="ARBA" id="ARBA00022989"/>
    </source>
</evidence>
<feature type="transmembrane region" description="Helical" evidence="9">
    <location>
        <begin position="59"/>
        <end position="79"/>
    </location>
</feature>
<comment type="similarity">
    <text evidence="7 8">Belongs to the drug/metabolite transporter (DMT) superfamily. Small multidrug resistance (SMR) (TC 2.A.7.1) family.</text>
</comment>
<dbReference type="InterPro" id="IPR000390">
    <property type="entry name" value="Small_drug/metabolite_transptr"/>
</dbReference>
<protein>
    <submittedName>
        <fullName evidence="10">SMR family transporter</fullName>
    </submittedName>
</protein>
<feature type="transmembrane region" description="Helical" evidence="9">
    <location>
        <begin position="27"/>
        <end position="47"/>
    </location>
</feature>
<proteinExistence type="inferred from homology"/>
<comment type="caution">
    <text evidence="10">The sequence shown here is derived from an EMBL/GenBank/DDBJ whole genome shotgun (WGS) entry which is preliminary data.</text>
</comment>
<evidence type="ECO:0000256" key="7">
    <source>
        <dbReference type="ARBA" id="ARBA00038032"/>
    </source>
</evidence>
<evidence type="ECO:0000256" key="2">
    <source>
        <dbReference type="ARBA" id="ARBA00022448"/>
    </source>
</evidence>
<dbReference type="EMBL" id="JAQRFO010000009">
    <property type="protein sequence ID" value="MDC9621185.1"/>
    <property type="molecule type" value="Genomic_DNA"/>
</dbReference>
<comment type="subcellular location">
    <subcellularLocation>
        <location evidence="1 8">Cell membrane</location>
        <topology evidence="1 8">Multi-pass membrane protein</topology>
    </subcellularLocation>
</comment>
<organism evidence="10 11">
    <name type="scientific">Xenorhabdus aichiensis</name>
    <dbReference type="NCBI Taxonomy" id="3025874"/>
    <lineage>
        <taxon>Bacteria</taxon>
        <taxon>Pseudomonadati</taxon>
        <taxon>Pseudomonadota</taxon>
        <taxon>Gammaproteobacteria</taxon>
        <taxon>Enterobacterales</taxon>
        <taxon>Morganellaceae</taxon>
        <taxon>Xenorhabdus</taxon>
    </lineage>
</organism>
<accession>A0ABT5M0H4</accession>
<keyword evidence="4 8" id="KW-0812">Transmembrane</keyword>
<feature type="transmembrane region" description="Helical" evidence="9">
    <location>
        <begin position="85"/>
        <end position="104"/>
    </location>
</feature>
<evidence type="ECO:0000313" key="10">
    <source>
        <dbReference type="EMBL" id="MDC9621185.1"/>
    </source>
</evidence>
<dbReference type="InterPro" id="IPR045324">
    <property type="entry name" value="Small_multidrug_res"/>
</dbReference>
<evidence type="ECO:0000256" key="6">
    <source>
        <dbReference type="ARBA" id="ARBA00023136"/>
    </source>
</evidence>
<dbReference type="PANTHER" id="PTHR30561">
    <property type="entry name" value="SMR FAMILY PROTON-DEPENDENT DRUG EFFLUX TRANSPORTER SUGE"/>
    <property type="match status" value="1"/>
</dbReference>
<evidence type="ECO:0000256" key="3">
    <source>
        <dbReference type="ARBA" id="ARBA00022475"/>
    </source>
</evidence>
<gene>
    <name evidence="10" type="ORF">PSI22_05950</name>
</gene>
<keyword evidence="6 9" id="KW-0472">Membrane</keyword>
<dbReference type="SUPFAM" id="SSF103481">
    <property type="entry name" value="Multidrug resistance efflux transporter EmrE"/>
    <property type="match status" value="1"/>
</dbReference>
<evidence type="ECO:0000313" key="11">
    <source>
        <dbReference type="Proteomes" id="UP001214757"/>
    </source>
</evidence>
<evidence type="ECO:0000256" key="9">
    <source>
        <dbReference type="SAM" id="Phobius"/>
    </source>
</evidence>
<evidence type="ECO:0000256" key="8">
    <source>
        <dbReference type="RuleBase" id="RU003942"/>
    </source>
</evidence>
<sequence length="111" mass="11859">MNGLGYLLIAIISEVIATTMLKASDGFSRLMPSIVVVIGYCFSFWALSQVVKVLPLGIAYAIWSGLGIVLVSVAAIFLYQQKLDLPAIIGMLLIIMGVLVINLFSKSGASH</sequence>
<evidence type="ECO:0000256" key="1">
    <source>
        <dbReference type="ARBA" id="ARBA00004651"/>
    </source>
</evidence>
<name>A0ABT5M0H4_9GAMM</name>
<dbReference type="RefSeq" id="WP_273578968.1">
    <property type="nucleotide sequence ID" value="NZ_JAQRFO010000009.1"/>
</dbReference>
<keyword evidence="11" id="KW-1185">Reference proteome</keyword>
<evidence type="ECO:0000256" key="4">
    <source>
        <dbReference type="ARBA" id="ARBA00022692"/>
    </source>
</evidence>